<dbReference type="SMART" id="SM00228">
    <property type="entry name" value="PDZ"/>
    <property type="match status" value="1"/>
</dbReference>
<evidence type="ECO:0000256" key="3">
    <source>
        <dbReference type="ARBA" id="ARBA00023038"/>
    </source>
</evidence>
<dbReference type="SMART" id="SM00132">
    <property type="entry name" value="LIM"/>
    <property type="match status" value="1"/>
</dbReference>
<dbReference type="CDD" id="cd08368">
    <property type="entry name" value="LIM"/>
    <property type="match status" value="1"/>
</dbReference>
<accession>A0A4W3HYT8</accession>
<keyword evidence="1 4" id="KW-0479">Metal-binding</keyword>
<evidence type="ECO:0000259" key="9">
    <source>
        <dbReference type="PROSITE" id="PS50106"/>
    </source>
</evidence>
<reference evidence="11" key="1">
    <citation type="journal article" date="2006" name="Science">
        <title>Ancient noncoding elements conserved in the human genome.</title>
        <authorList>
            <person name="Venkatesh B."/>
            <person name="Kirkness E.F."/>
            <person name="Loh Y.H."/>
            <person name="Halpern A.L."/>
            <person name="Lee A.P."/>
            <person name="Johnson J."/>
            <person name="Dandona N."/>
            <person name="Viswanathan L.D."/>
            <person name="Tay A."/>
            <person name="Venter J.C."/>
            <person name="Strausberg R.L."/>
            <person name="Brenner S."/>
        </authorList>
    </citation>
    <scope>NUCLEOTIDE SEQUENCE [LARGE SCALE GENOMIC DNA]</scope>
</reference>
<dbReference type="PANTHER" id="PTHR46767">
    <property type="entry name" value="LIM DOMAIN ONLY PROTEIN 7"/>
    <property type="match status" value="1"/>
</dbReference>
<dbReference type="Proteomes" id="UP000314986">
    <property type="component" value="Unassembled WGS sequence"/>
</dbReference>
<dbReference type="Gene3D" id="1.10.418.10">
    <property type="entry name" value="Calponin-like domain"/>
    <property type="match status" value="1"/>
</dbReference>
<dbReference type="SMART" id="SM00033">
    <property type="entry name" value="CH"/>
    <property type="match status" value="1"/>
</dbReference>
<name>A0A4W3HYT8_CALMI</name>
<dbReference type="Pfam" id="PF00412">
    <property type="entry name" value="LIM"/>
    <property type="match status" value="1"/>
</dbReference>
<dbReference type="InterPro" id="IPR001715">
    <property type="entry name" value="CH_dom"/>
</dbReference>
<keyword evidence="2 4" id="KW-0862">Zinc</keyword>
<gene>
    <name evidence="10" type="primary">LOC103176895</name>
</gene>
<dbReference type="PROSITE" id="PS00478">
    <property type="entry name" value="LIM_DOMAIN_1"/>
    <property type="match status" value="1"/>
</dbReference>
<dbReference type="GO" id="GO:0030155">
    <property type="term" value="P:regulation of cell adhesion"/>
    <property type="evidence" value="ECO:0007669"/>
    <property type="project" value="InterPro"/>
</dbReference>
<feature type="region of interest" description="Disordered" evidence="6">
    <location>
        <begin position="1727"/>
        <end position="1804"/>
    </location>
</feature>
<dbReference type="FunFam" id="1.10.418.10:FF:000038">
    <property type="entry name" value="LIM and calponin homology domains-containing protein 1"/>
    <property type="match status" value="1"/>
</dbReference>
<feature type="coiled-coil region" evidence="5">
    <location>
        <begin position="1462"/>
        <end position="1575"/>
    </location>
</feature>
<dbReference type="Pfam" id="PF00307">
    <property type="entry name" value="CH"/>
    <property type="match status" value="1"/>
</dbReference>
<dbReference type="InterPro" id="IPR031865">
    <property type="entry name" value="DUF4757"/>
</dbReference>
<dbReference type="InParanoid" id="A0A4W3HYT8"/>
<keyword evidence="3 4" id="KW-0440">LIM domain</keyword>
<feature type="domain" description="Calponin-homology (CH)" evidence="7">
    <location>
        <begin position="12"/>
        <end position="129"/>
    </location>
</feature>
<evidence type="ECO:0000256" key="4">
    <source>
        <dbReference type="PROSITE-ProRule" id="PRU00125"/>
    </source>
</evidence>
<evidence type="ECO:0000313" key="11">
    <source>
        <dbReference type="Proteomes" id="UP000314986"/>
    </source>
</evidence>
<reference evidence="11" key="3">
    <citation type="journal article" date="2014" name="Nature">
        <title>Elephant shark genome provides unique insights into gnathostome evolution.</title>
        <authorList>
            <consortium name="International Elephant Shark Genome Sequencing Consortium"/>
            <person name="Venkatesh B."/>
            <person name="Lee A.P."/>
            <person name="Ravi V."/>
            <person name="Maurya A.K."/>
            <person name="Lian M.M."/>
            <person name="Swann J.B."/>
            <person name="Ohta Y."/>
            <person name="Flajnik M.F."/>
            <person name="Sutoh Y."/>
            <person name="Kasahara M."/>
            <person name="Hoon S."/>
            <person name="Gangu V."/>
            <person name="Roy S.W."/>
            <person name="Irimia M."/>
            <person name="Korzh V."/>
            <person name="Kondrychyn I."/>
            <person name="Lim Z.W."/>
            <person name="Tay B.H."/>
            <person name="Tohari S."/>
            <person name="Kong K.W."/>
            <person name="Ho S."/>
            <person name="Lorente-Galdos B."/>
            <person name="Quilez J."/>
            <person name="Marques-Bonet T."/>
            <person name="Raney B.J."/>
            <person name="Ingham P.W."/>
            <person name="Tay A."/>
            <person name="Hillier L.W."/>
            <person name="Minx P."/>
            <person name="Boehm T."/>
            <person name="Wilson R.K."/>
            <person name="Brenner S."/>
            <person name="Warren W.C."/>
        </authorList>
    </citation>
    <scope>NUCLEOTIDE SEQUENCE [LARGE SCALE GENOMIC DNA]</scope>
</reference>
<evidence type="ECO:0000259" key="7">
    <source>
        <dbReference type="PROSITE" id="PS50021"/>
    </source>
</evidence>
<dbReference type="GO" id="GO:0010604">
    <property type="term" value="P:positive regulation of macromolecule metabolic process"/>
    <property type="evidence" value="ECO:0007669"/>
    <property type="project" value="UniProtKB-ARBA"/>
</dbReference>
<dbReference type="Gene3D" id="2.10.110.10">
    <property type="entry name" value="Cysteine Rich Protein"/>
    <property type="match status" value="1"/>
</dbReference>
<feature type="compositionally biased region" description="Basic and acidic residues" evidence="6">
    <location>
        <begin position="889"/>
        <end position="925"/>
    </location>
</feature>
<dbReference type="GO" id="GO:0046872">
    <property type="term" value="F:metal ion binding"/>
    <property type="evidence" value="ECO:0007669"/>
    <property type="project" value="UniProtKB-KW"/>
</dbReference>
<keyword evidence="5" id="KW-0175">Coiled coil</keyword>
<dbReference type="OMA" id="LYCNNCY"/>
<feature type="compositionally biased region" description="Basic and acidic residues" evidence="6">
    <location>
        <begin position="947"/>
        <end position="958"/>
    </location>
</feature>
<reference evidence="10" key="4">
    <citation type="submission" date="2025-08" db="UniProtKB">
        <authorList>
            <consortium name="Ensembl"/>
        </authorList>
    </citation>
    <scope>IDENTIFICATION</scope>
</reference>
<dbReference type="InterPro" id="IPR001781">
    <property type="entry name" value="Znf_LIM"/>
</dbReference>
<evidence type="ECO:0000256" key="6">
    <source>
        <dbReference type="SAM" id="MobiDB-lite"/>
    </source>
</evidence>
<dbReference type="FunFam" id="2.10.110.10:FF:000041">
    <property type="entry name" value="LIM and calponin homology domains 1"/>
    <property type="match status" value="1"/>
</dbReference>
<feature type="compositionally biased region" description="Basic and acidic residues" evidence="6">
    <location>
        <begin position="1730"/>
        <end position="1742"/>
    </location>
</feature>
<reference evidence="11" key="2">
    <citation type="journal article" date="2007" name="PLoS Biol.">
        <title>Survey sequencing and comparative analysis of the elephant shark (Callorhinchus milii) genome.</title>
        <authorList>
            <person name="Venkatesh B."/>
            <person name="Kirkness E.F."/>
            <person name="Loh Y.H."/>
            <person name="Halpern A.L."/>
            <person name="Lee A.P."/>
            <person name="Johnson J."/>
            <person name="Dandona N."/>
            <person name="Viswanathan L.D."/>
            <person name="Tay A."/>
            <person name="Venter J.C."/>
            <person name="Strausberg R.L."/>
            <person name="Brenner S."/>
        </authorList>
    </citation>
    <scope>NUCLEOTIDE SEQUENCE [LARGE SCALE GENOMIC DNA]</scope>
</reference>
<organism evidence="10 11">
    <name type="scientific">Callorhinchus milii</name>
    <name type="common">Ghost shark</name>
    <dbReference type="NCBI Taxonomy" id="7868"/>
    <lineage>
        <taxon>Eukaryota</taxon>
        <taxon>Metazoa</taxon>
        <taxon>Chordata</taxon>
        <taxon>Craniata</taxon>
        <taxon>Vertebrata</taxon>
        <taxon>Chondrichthyes</taxon>
        <taxon>Holocephali</taxon>
        <taxon>Chimaeriformes</taxon>
        <taxon>Callorhinchidae</taxon>
        <taxon>Callorhinchus</taxon>
    </lineage>
</organism>
<evidence type="ECO:0000256" key="2">
    <source>
        <dbReference type="ARBA" id="ARBA00022833"/>
    </source>
</evidence>
<dbReference type="Ensembl" id="ENSCMIT00000021941.1">
    <property type="protein sequence ID" value="ENSCMIP00000021556.1"/>
    <property type="gene ID" value="ENSCMIG00000009802.1"/>
</dbReference>
<feature type="compositionally biased region" description="Polar residues" evidence="6">
    <location>
        <begin position="409"/>
        <end position="420"/>
    </location>
</feature>
<feature type="domain" description="LIM zinc-binding" evidence="8">
    <location>
        <begin position="1814"/>
        <end position="1880"/>
    </location>
</feature>
<evidence type="ECO:0000256" key="5">
    <source>
        <dbReference type="SAM" id="Coils"/>
    </source>
</evidence>
<protein>
    <submittedName>
        <fullName evidence="10">LIM domain 7</fullName>
    </submittedName>
</protein>
<dbReference type="PROSITE" id="PS50106">
    <property type="entry name" value="PDZ"/>
    <property type="match status" value="1"/>
</dbReference>
<dbReference type="GO" id="GO:0080090">
    <property type="term" value="P:regulation of primary metabolic process"/>
    <property type="evidence" value="ECO:0007669"/>
    <property type="project" value="UniProtKB-ARBA"/>
</dbReference>
<dbReference type="InterPro" id="IPR036872">
    <property type="entry name" value="CH_dom_sf"/>
</dbReference>
<feature type="region of interest" description="Disordered" evidence="6">
    <location>
        <begin position="833"/>
        <end position="854"/>
    </location>
</feature>
<dbReference type="PROSITE" id="PS50023">
    <property type="entry name" value="LIM_DOMAIN_2"/>
    <property type="match status" value="1"/>
</dbReference>
<dbReference type="PROSITE" id="PS50021">
    <property type="entry name" value="CH"/>
    <property type="match status" value="1"/>
</dbReference>
<feature type="region of interest" description="Disordered" evidence="6">
    <location>
        <begin position="882"/>
        <end position="1003"/>
    </location>
</feature>
<feature type="region of interest" description="Disordered" evidence="6">
    <location>
        <begin position="778"/>
        <end position="797"/>
    </location>
</feature>
<proteinExistence type="predicted"/>
<dbReference type="GeneTree" id="ENSGT00950000183159"/>
<feature type="compositionally biased region" description="Low complexity" evidence="6">
    <location>
        <begin position="1789"/>
        <end position="1798"/>
    </location>
</feature>
<dbReference type="Gene3D" id="2.30.42.10">
    <property type="match status" value="1"/>
</dbReference>
<feature type="coiled-coil region" evidence="5">
    <location>
        <begin position="1393"/>
        <end position="1431"/>
    </location>
</feature>
<evidence type="ECO:0000259" key="8">
    <source>
        <dbReference type="PROSITE" id="PS50023"/>
    </source>
</evidence>
<feature type="compositionally biased region" description="Polar residues" evidence="6">
    <location>
        <begin position="959"/>
        <end position="1003"/>
    </location>
</feature>
<dbReference type="STRING" id="7868.ENSCMIP00000021556"/>
<feature type="region of interest" description="Disordered" evidence="6">
    <location>
        <begin position="373"/>
        <end position="449"/>
    </location>
</feature>
<keyword evidence="11" id="KW-1185">Reference proteome</keyword>
<dbReference type="InterPro" id="IPR036034">
    <property type="entry name" value="PDZ_sf"/>
</dbReference>
<dbReference type="InterPro" id="IPR029978">
    <property type="entry name" value="LMO-7"/>
</dbReference>
<feature type="region of interest" description="Disordered" evidence="6">
    <location>
        <begin position="1318"/>
        <end position="1366"/>
    </location>
</feature>
<dbReference type="PANTHER" id="PTHR46767:SF1">
    <property type="entry name" value="LIM DOMAIN ONLY PROTEIN 7"/>
    <property type="match status" value="1"/>
</dbReference>
<dbReference type="Pfam" id="PF00595">
    <property type="entry name" value="PDZ"/>
    <property type="match status" value="1"/>
</dbReference>
<dbReference type="Pfam" id="PF15949">
    <property type="entry name" value="DUF4757"/>
    <property type="match status" value="2"/>
</dbReference>
<dbReference type="GO" id="GO:0023051">
    <property type="term" value="P:regulation of signaling"/>
    <property type="evidence" value="ECO:0007669"/>
    <property type="project" value="InterPro"/>
</dbReference>
<feature type="domain" description="PDZ" evidence="9">
    <location>
        <begin position="1196"/>
        <end position="1277"/>
    </location>
</feature>
<feature type="compositionally biased region" description="Low complexity" evidence="6">
    <location>
        <begin position="1136"/>
        <end position="1145"/>
    </location>
</feature>
<feature type="region of interest" description="Disordered" evidence="6">
    <location>
        <begin position="1127"/>
        <end position="1161"/>
    </location>
</feature>
<dbReference type="CDD" id="cd00136">
    <property type="entry name" value="PDZ_canonical"/>
    <property type="match status" value="1"/>
</dbReference>
<sequence length="1885" mass="215150">MEWKEQRDSDHTLAFAEAQRWLEDVTGIRFGNKDFRSALENGALLNELVNKIKPGTCKKTNRLSTPIAGLDNINVFLKGCQKLGLKEAQLFHPGDLQDLSTRVTVKREETQRRLKNVLITIYWLGRRAQSEPQYNGPYLNLKAFEGLLGQTLTKALEESSSLKRSGRDSGYCDIWCAERSESPIVRHRRDDSFDSLDSFGSKSFTSLSSEVTLKGSSEGGGSDIESEFLNGKMMDGHKDDLSVRRFNLTEPKPVDAFNKFLPSKSKPIVYLPAPLRKKRLERNEDNRRSWASPAFTEADGSFSSTATVKSAQEGSVAYGVAANDASTGDVGGALLEFLYDYPASESESDNEGRDPDLVLDDLAHRKFGAPVGFTRQKLQLQPRNPPEQSLRAVPPTRTVPVLSEETKKSGSSQRQLSDINVVSGDSAGLSQPPWDESSSDEDKEAIPDLEKDDLYTRKLSPILPGTGVAFDRFLPKHWTREEAERWKRIQLGSQSRPWYKQLQYIRRKSPKLEEDLESDACLFTSNTRDNTEQTQEHSTADYSRVDSCLSIQTVESAVAISGGSAEDGTCNLYEQSPFPQRQTLYANSTNSELADFSVPRPKLNPAAGPRIVMRKQNSFLTPRNHLAKHEEEDQDLEPNLENDDMFIRKTAAFHPNLDLTHLFSDGCRSLELNDSVERIVTQKRRDKNVIPDPEKDDVIIRRELHSQAKKLVPSGAPDKYIPVPFPEPWTLPEWLCSKFLCLPEKNLSSKEEMIEKKCESASPHPEKDDMLARRIALSQTSEKGHPSNFAPGSCSEEDMKKWENIREASRLRHKKRRLIERLLEKSADIDLGSKSLGDLTDEEQPKDTSTSIRYEELQKIRTSLKEQDKVWQDDLAKWKNRRKSFTSDLQRKKSEREEIEKITTGESRTKPFSQMKKERELREEGSYGANRPTEYTKLYSSDEDVFGEEKKPLKHLHESSSTVASNTPYTNLSKSETVSSVPALQASQPQTASELKSTTNNMSDKQRFLPSYIHHTTELKTKQSQVSNSLPRNYQKTDVSRFAPRPYGTQYNRISSLPRTYTGDEALKYNGDVNGSKQFQLPVNTGSFSKPLEERSWRSLSKPMEEQTLQIKPFLKQEVEAPTRSSLYSKLDEDSQSQASSVMSSNEEEEEEERSHVLQPYATSSSVTSYFTKAGSLPTSTVTTAAMQQCLYSDTRVVISQKPNSSRDFGFTTDWSTRGATVDSVEPGGAAEHCQLKVDDEIIAICGKKVADMDRQTWFETMDNAVEKGNLVMDVRRYEESSTSEMKYTIFADPDVSEGVEGTHKMSQSFNPFIDVDGSERLNGKLPENSYTSTQKVSEPLSLKNNKKRSQFFESQGGSEPAMTDLQVPSISVSSRWSWNHEEERKRQELWQKEQDRLLQEKYQREQEKLKEEWKRAQEEAEQEGSKYYEEEQKILQDINSPQSSLNYVNEPGVYQSSRNWATSWNEQNEEQECRKIKEEEERQQREEVERLEFEEQRRQDILRLREEKEQQEEADRREKERKRQEERERKLQRLLEEEKLEEKKLLEERRLLEQERLEKKRREEEARWAAAERAKSIPQQWVKSKSTSGLDDDYDSVQSHDINVRPVSGVAYWLLEEEKQRRKSGRTQDTSRAQLEIERLKILNQMKYADPTRGDIKTKVSDSAWIKNNSEQQPSYQKELLLSDSEQERQRILQEMRKRAPYLSDECWIRQRSASVVNKNTLVNSGSLRRGESLDNLDAPKTHYWGSTSSESESNRHRISTSTRPSEHSPSSTLPPPSTRSVKRGSWSPAPSMAPSAGPNQFEEGNRSISGKKICSYCDCPLGKGAAMIIETLGLCYHLQCFKCISCSTDLGGTEAGAEVRVRNHKLYCNACYLHIKAGQTVTM</sequence>
<dbReference type="CDD" id="cd21277">
    <property type="entry name" value="CH_LMO7"/>
    <property type="match status" value="1"/>
</dbReference>
<evidence type="ECO:0000313" key="10">
    <source>
        <dbReference type="Ensembl" id="ENSCMIP00000021556.1"/>
    </source>
</evidence>
<evidence type="ECO:0000256" key="1">
    <source>
        <dbReference type="ARBA" id="ARBA00022723"/>
    </source>
</evidence>
<dbReference type="InterPro" id="IPR001478">
    <property type="entry name" value="PDZ"/>
</dbReference>
<dbReference type="SUPFAM" id="SSF47576">
    <property type="entry name" value="Calponin-homology domain, CH-domain"/>
    <property type="match status" value="1"/>
</dbReference>
<reference evidence="10" key="5">
    <citation type="submission" date="2025-09" db="UniProtKB">
        <authorList>
            <consortium name="Ensembl"/>
        </authorList>
    </citation>
    <scope>IDENTIFICATION</scope>
</reference>
<dbReference type="SUPFAM" id="SSF50156">
    <property type="entry name" value="PDZ domain-like"/>
    <property type="match status" value="1"/>
</dbReference>